<dbReference type="Gene3D" id="1.20.1290.10">
    <property type="entry name" value="AhpD-like"/>
    <property type="match status" value="1"/>
</dbReference>
<evidence type="ECO:0000313" key="3">
    <source>
        <dbReference type="Proteomes" id="UP000422736"/>
    </source>
</evidence>
<dbReference type="PANTHER" id="PTHR28180">
    <property type="entry name" value="CONSERVED MITOCHONDRIAL PROTEIN-RELATED"/>
    <property type="match status" value="1"/>
</dbReference>
<accession>A0ABX6F0W8</accession>
<gene>
    <name evidence="2" type="primary">PXP2</name>
    <name evidence="2" type="ORF">FIM1_4405</name>
</gene>
<reference evidence="2 3" key="1">
    <citation type="submission" date="2016-03" db="EMBL/GenBank/DDBJ databases">
        <title>How can Kluyveromyces marxianus grow so fast - potential evolutionary course in Saccharomyces Complex revealed by comparative genomics.</title>
        <authorList>
            <person name="Mo W."/>
            <person name="Lu W."/>
            <person name="Yang X."/>
            <person name="Qi J."/>
            <person name="Lv H."/>
        </authorList>
    </citation>
    <scope>NUCLEOTIDE SEQUENCE [LARGE SCALE GENOMIC DNA]</scope>
    <source>
        <strain evidence="2 3">FIM1</strain>
    </source>
</reference>
<organism evidence="2 3">
    <name type="scientific">Kluyveromyces marxianus</name>
    <name type="common">Yeast</name>
    <name type="synonym">Candida kefyr</name>
    <dbReference type="NCBI Taxonomy" id="4911"/>
    <lineage>
        <taxon>Eukaryota</taxon>
        <taxon>Fungi</taxon>
        <taxon>Dikarya</taxon>
        <taxon>Ascomycota</taxon>
        <taxon>Saccharomycotina</taxon>
        <taxon>Saccharomycetes</taxon>
        <taxon>Saccharomycetales</taxon>
        <taxon>Saccharomycetaceae</taxon>
        <taxon>Kluyveromyces</taxon>
    </lineage>
</organism>
<dbReference type="SUPFAM" id="SSF69118">
    <property type="entry name" value="AhpD-like"/>
    <property type="match status" value="1"/>
</dbReference>
<name>A0ABX6F0W8_KLUMA</name>
<dbReference type="PANTHER" id="PTHR28180:SF2">
    <property type="entry name" value="PEROXISOMAL PROTEIN 2"/>
    <property type="match status" value="1"/>
</dbReference>
<evidence type="ECO:0000313" key="2">
    <source>
        <dbReference type="EMBL" id="QGN18086.1"/>
    </source>
</evidence>
<dbReference type="Proteomes" id="UP000422736">
    <property type="component" value="Chromosome 7"/>
</dbReference>
<dbReference type="EMBL" id="CP015061">
    <property type="protein sequence ID" value="QGN18086.1"/>
    <property type="molecule type" value="Genomic_DNA"/>
</dbReference>
<evidence type="ECO:0000259" key="1">
    <source>
        <dbReference type="Pfam" id="PF02627"/>
    </source>
</evidence>
<dbReference type="Pfam" id="PF02627">
    <property type="entry name" value="CMD"/>
    <property type="match status" value="1"/>
</dbReference>
<dbReference type="InterPro" id="IPR052999">
    <property type="entry name" value="PTS1_Protein"/>
</dbReference>
<proteinExistence type="predicted"/>
<sequence length="290" mass="32687">MLLTAQRLVAISKWNGSFSLTNYLIAATALSVSNEYKEIPKVYHLAMMMSEEPNNDDESLNRTVNTVLSMYEKELQDTNSLIFERKHHMPTGERSNIFESMYEVPSERQRKLTKQFREALLKTIPLAGIPKAINSLLLLSSVTPASLTPSYQSVPRSGTTPQELFPDIVRTINSENHVDRGMAHWNHLYGKVSGRVINKLNRAYPDLWYSVMAHGYGPVLSFSDILDARETSLIIIASLVPQDVNIQLWGHLKGALNLGCTEEDIENARSLSIEVARWCGVKWKGDVVKL</sequence>
<dbReference type="InterPro" id="IPR003779">
    <property type="entry name" value="CMD-like"/>
</dbReference>
<dbReference type="InterPro" id="IPR029032">
    <property type="entry name" value="AhpD-like"/>
</dbReference>
<protein>
    <submittedName>
        <fullName evidence="2">YJR111C</fullName>
    </submittedName>
</protein>
<feature type="domain" description="Carboxymuconolactone decarboxylase-like" evidence="1">
    <location>
        <begin position="223"/>
        <end position="279"/>
    </location>
</feature>
<keyword evidence="3" id="KW-1185">Reference proteome</keyword>